<evidence type="ECO:0000256" key="12">
    <source>
        <dbReference type="ARBA" id="ARBA00034000"/>
    </source>
</evidence>
<accession>A0A2T8FGF5</accession>
<dbReference type="InterPro" id="IPR001264">
    <property type="entry name" value="Glyco_trans_51"/>
</dbReference>
<keyword evidence="10" id="KW-0511">Multifunctional enzyme</keyword>
<dbReference type="GO" id="GO:0006508">
    <property type="term" value="P:proteolysis"/>
    <property type="evidence" value="ECO:0007669"/>
    <property type="project" value="UniProtKB-KW"/>
</dbReference>
<dbReference type="GO" id="GO:0071555">
    <property type="term" value="P:cell wall organization"/>
    <property type="evidence" value="ECO:0007669"/>
    <property type="project" value="UniProtKB-KW"/>
</dbReference>
<evidence type="ECO:0000256" key="3">
    <source>
        <dbReference type="ARBA" id="ARBA00022645"/>
    </source>
</evidence>
<evidence type="ECO:0000256" key="8">
    <source>
        <dbReference type="ARBA" id="ARBA00022960"/>
    </source>
</evidence>
<feature type="domain" description="Penicillin-binding protein transpeptidase" evidence="14">
    <location>
        <begin position="354"/>
        <end position="625"/>
    </location>
</feature>
<gene>
    <name evidence="16" type="ORF">DDE18_04220</name>
</gene>
<evidence type="ECO:0000256" key="1">
    <source>
        <dbReference type="ARBA" id="ARBA00007090"/>
    </source>
</evidence>
<dbReference type="GO" id="GO:0009002">
    <property type="term" value="F:serine-type D-Ala-D-Ala carboxypeptidase activity"/>
    <property type="evidence" value="ECO:0007669"/>
    <property type="project" value="UniProtKB-EC"/>
</dbReference>
<dbReference type="InterPro" id="IPR050396">
    <property type="entry name" value="Glycosyltr_51/Transpeptidase"/>
</dbReference>
<keyword evidence="4" id="KW-0645">Protease</keyword>
<dbReference type="AlphaFoldDB" id="A0A2T8FGF5"/>
<evidence type="ECO:0000256" key="10">
    <source>
        <dbReference type="ARBA" id="ARBA00023268"/>
    </source>
</evidence>
<dbReference type="GO" id="GO:0030288">
    <property type="term" value="C:outer membrane-bounded periplasmic space"/>
    <property type="evidence" value="ECO:0007669"/>
    <property type="project" value="TreeGrafter"/>
</dbReference>
<dbReference type="OrthoDB" id="9766909at2"/>
<name>A0A2T8FGF5_9ACTN</name>
<comment type="similarity">
    <text evidence="2">In the N-terminal section; belongs to the glycosyltransferase 51 family.</text>
</comment>
<dbReference type="PANTHER" id="PTHR32282:SF33">
    <property type="entry name" value="PEPTIDOGLYCAN GLYCOSYLTRANSFERASE"/>
    <property type="match status" value="1"/>
</dbReference>
<dbReference type="Proteomes" id="UP000246018">
    <property type="component" value="Unassembled WGS sequence"/>
</dbReference>
<keyword evidence="3" id="KW-0121">Carboxypeptidase</keyword>
<dbReference type="InterPro" id="IPR012338">
    <property type="entry name" value="Beta-lactam/transpept-like"/>
</dbReference>
<dbReference type="GO" id="GO:0009252">
    <property type="term" value="P:peptidoglycan biosynthetic process"/>
    <property type="evidence" value="ECO:0007669"/>
    <property type="project" value="UniProtKB-KW"/>
</dbReference>
<sequence>MSVAPAVSRLMTMVAISVTIGILLAGTVAPFLAVGALAVRFLEQYSDALPTELPMEPLPQRSRLLDQHGNEVALFFDQNRIVVPLADIAPVMRKAVLAIEDHRFYEHGPLDLQGTLRAFVQNQAQDEVVQGGSTITQQLVKLTLVNQADSKAEEEAATAPTYDRKVRELRYAIGLERDYPKDWILERYLNLAYFGDGAHGVETAAQHFFSRSASELDLPQAALLAGLIRNPTQYDPTEVPEDARERRDLVLDRMAELGMISSATADRLSSRGLGLRLTPAENGCVASAAPFFCEYAYEYLLRDDALGGTAAQRERTLNTAGLSIATTLDMGMQRAADESVARHVHPTDQAIGGLAMVEPGTGAVRALAQSRPMGKDRSRGETYLNYLVPPAYGDARGFQAGSTFKVFVLSAAINQGIPLTTRIHAPSRISLPVNEFTGCDGRLRSTEIWRPRNSTGSGTFNLITGTRQSVNTFYAQLEQRTGLCEPYQLAERMGIELGDPDRQQIPSFTLGVAETNPLSMAEAFATFAARGVHCASTPVIEVRDPAGGVVQTYPPRCERVLRTHVADAVNEVLRGVQEPGGFGHSAGIALDQPSAGKTGTIEDNMAVWFIGYTPDLATAAMIAGANRDGHWITLNGQVVGGERITEAFGSTEAGPMWGDAMKVIQQWLPDGDFVEPPRWVITGSRADAPARD</sequence>
<dbReference type="Gene3D" id="1.10.3810.10">
    <property type="entry name" value="Biosynthetic peptidoglycan transglycosylase-like"/>
    <property type="match status" value="1"/>
</dbReference>
<dbReference type="FunFam" id="1.10.3810.10:FF:000001">
    <property type="entry name" value="Penicillin-binding protein 1A"/>
    <property type="match status" value="1"/>
</dbReference>
<feature type="domain" description="Glycosyl transferase family 51" evidence="15">
    <location>
        <begin position="74"/>
        <end position="254"/>
    </location>
</feature>
<comment type="catalytic activity">
    <reaction evidence="13">
        <text>[GlcNAc-(1-&gt;4)-Mur2Ac(oyl-L-Ala-gamma-D-Glu-L-Lys-D-Ala-D-Ala)](n)-di-trans,octa-cis-undecaprenyl diphosphate + beta-D-GlcNAc-(1-&gt;4)-Mur2Ac(oyl-L-Ala-gamma-D-Glu-L-Lys-D-Ala-D-Ala)-di-trans,octa-cis-undecaprenyl diphosphate = [GlcNAc-(1-&gt;4)-Mur2Ac(oyl-L-Ala-gamma-D-Glu-L-Lys-D-Ala-D-Ala)](n+1)-di-trans,octa-cis-undecaprenyl diphosphate + di-trans,octa-cis-undecaprenyl diphosphate + H(+)</text>
        <dbReference type="Rhea" id="RHEA:23708"/>
        <dbReference type="Rhea" id="RHEA-COMP:9602"/>
        <dbReference type="Rhea" id="RHEA-COMP:9603"/>
        <dbReference type="ChEBI" id="CHEBI:15378"/>
        <dbReference type="ChEBI" id="CHEBI:58405"/>
        <dbReference type="ChEBI" id="CHEBI:60033"/>
        <dbReference type="ChEBI" id="CHEBI:78435"/>
        <dbReference type="EC" id="2.4.99.28"/>
    </reaction>
</comment>
<comment type="similarity">
    <text evidence="1">In the C-terminal section; belongs to the transpeptidase family.</text>
</comment>
<dbReference type="InterPro" id="IPR023346">
    <property type="entry name" value="Lysozyme-like_dom_sf"/>
</dbReference>
<evidence type="ECO:0000256" key="13">
    <source>
        <dbReference type="ARBA" id="ARBA00049902"/>
    </source>
</evidence>
<evidence type="ECO:0000256" key="2">
    <source>
        <dbReference type="ARBA" id="ARBA00007739"/>
    </source>
</evidence>
<proteinExistence type="inferred from homology"/>
<evidence type="ECO:0000256" key="7">
    <source>
        <dbReference type="ARBA" id="ARBA00022801"/>
    </source>
</evidence>
<dbReference type="EMBL" id="QDGZ01000001">
    <property type="protein sequence ID" value="PVG84801.1"/>
    <property type="molecule type" value="Genomic_DNA"/>
</dbReference>
<keyword evidence="8" id="KW-0133">Cell shape</keyword>
<protein>
    <submittedName>
        <fullName evidence="16">Glycosyl transferase</fullName>
    </submittedName>
</protein>
<keyword evidence="17" id="KW-1185">Reference proteome</keyword>
<evidence type="ECO:0000259" key="15">
    <source>
        <dbReference type="Pfam" id="PF00912"/>
    </source>
</evidence>
<reference evidence="16 17" key="1">
    <citation type="submission" date="2018-04" db="EMBL/GenBank/DDBJ databases">
        <title>Genome of Nocardioides gansuensis WSJ-1.</title>
        <authorList>
            <person name="Wu S."/>
            <person name="Wang G."/>
        </authorList>
    </citation>
    <scope>NUCLEOTIDE SEQUENCE [LARGE SCALE GENOMIC DNA]</scope>
    <source>
        <strain evidence="16 17">WSJ-1</strain>
    </source>
</reference>
<comment type="catalytic activity">
    <reaction evidence="12">
        <text>Preferential cleavage: (Ac)2-L-Lys-D-Ala-|-D-Ala. Also transpeptidation of peptidyl-alanyl moieties that are N-acyl substituents of D-alanine.</text>
        <dbReference type="EC" id="3.4.16.4"/>
    </reaction>
</comment>
<dbReference type="Gene3D" id="3.40.710.10">
    <property type="entry name" value="DD-peptidase/beta-lactamase superfamily"/>
    <property type="match status" value="1"/>
</dbReference>
<dbReference type="SUPFAM" id="SSF53955">
    <property type="entry name" value="Lysozyme-like"/>
    <property type="match status" value="1"/>
</dbReference>
<evidence type="ECO:0000256" key="11">
    <source>
        <dbReference type="ARBA" id="ARBA00023316"/>
    </source>
</evidence>
<dbReference type="SUPFAM" id="SSF56601">
    <property type="entry name" value="beta-lactamase/transpeptidase-like"/>
    <property type="match status" value="1"/>
</dbReference>
<dbReference type="RefSeq" id="WP_116570930.1">
    <property type="nucleotide sequence ID" value="NZ_QDGZ01000001.1"/>
</dbReference>
<dbReference type="InterPro" id="IPR036950">
    <property type="entry name" value="PBP_transglycosylase"/>
</dbReference>
<dbReference type="PANTHER" id="PTHR32282">
    <property type="entry name" value="BINDING PROTEIN TRANSPEPTIDASE, PUTATIVE-RELATED"/>
    <property type="match status" value="1"/>
</dbReference>
<organism evidence="16 17">
    <name type="scientific">Nocardioides gansuensis</name>
    <dbReference type="NCBI Taxonomy" id="2138300"/>
    <lineage>
        <taxon>Bacteria</taxon>
        <taxon>Bacillati</taxon>
        <taxon>Actinomycetota</taxon>
        <taxon>Actinomycetes</taxon>
        <taxon>Propionibacteriales</taxon>
        <taxon>Nocardioidaceae</taxon>
        <taxon>Nocardioides</taxon>
    </lineage>
</organism>
<dbReference type="GO" id="GO:0008360">
    <property type="term" value="P:regulation of cell shape"/>
    <property type="evidence" value="ECO:0007669"/>
    <property type="project" value="UniProtKB-KW"/>
</dbReference>
<dbReference type="Pfam" id="PF00905">
    <property type="entry name" value="Transpeptidase"/>
    <property type="match status" value="1"/>
</dbReference>
<dbReference type="Pfam" id="PF00912">
    <property type="entry name" value="Transgly"/>
    <property type="match status" value="1"/>
</dbReference>
<evidence type="ECO:0000256" key="6">
    <source>
        <dbReference type="ARBA" id="ARBA00022679"/>
    </source>
</evidence>
<evidence type="ECO:0000256" key="5">
    <source>
        <dbReference type="ARBA" id="ARBA00022676"/>
    </source>
</evidence>
<evidence type="ECO:0000259" key="14">
    <source>
        <dbReference type="Pfam" id="PF00905"/>
    </source>
</evidence>
<dbReference type="InterPro" id="IPR001460">
    <property type="entry name" value="PCN-bd_Tpept"/>
</dbReference>
<dbReference type="GO" id="GO:0008955">
    <property type="term" value="F:peptidoglycan glycosyltransferase activity"/>
    <property type="evidence" value="ECO:0007669"/>
    <property type="project" value="UniProtKB-EC"/>
</dbReference>
<comment type="caution">
    <text evidence="16">The sequence shown here is derived from an EMBL/GenBank/DDBJ whole genome shotgun (WGS) entry which is preliminary data.</text>
</comment>
<evidence type="ECO:0000313" key="17">
    <source>
        <dbReference type="Proteomes" id="UP000246018"/>
    </source>
</evidence>
<dbReference type="GO" id="GO:0008658">
    <property type="term" value="F:penicillin binding"/>
    <property type="evidence" value="ECO:0007669"/>
    <property type="project" value="InterPro"/>
</dbReference>
<evidence type="ECO:0000313" key="16">
    <source>
        <dbReference type="EMBL" id="PVG84801.1"/>
    </source>
</evidence>
<keyword evidence="7" id="KW-0378">Hydrolase</keyword>
<keyword evidence="6 16" id="KW-0808">Transferase</keyword>
<evidence type="ECO:0000256" key="9">
    <source>
        <dbReference type="ARBA" id="ARBA00022984"/>
    </source>
</evidence>
<keyword evidence="9" id="KW-0573">Peptidoglycan synthesis</keyword>
<evidence type="ECO:0000256" key="4">
    <source>
        <dbReference type="ARBA" id="ARBA00022670"/>
    </source>
</evidence>
<keyword evidence="11" id="KW-0961">Cell wall biogenesis/degradation</keyword>
<keyword evidence="5" id="KW-0328">Glycosyltransferase</keyword>